<feature type="compositionally biased region" description="Low complexity" evidence="1">
    <location>
        <begin position="167"/>
        <end position="178"/>
    </location>
</feature>
<evidence type="ECO:0008006" key="4">
    <source>
        <dbReference type="Google" id="ProtNLM"/>
    </source>
</evidence>
<dbReference type="Proteomes" id="UP001244011">
    <property type="component" value="Unassembled WGS sequence"/>
</dbReference>
<evidence type="ECO:0000313" key="2">
    <source>
        <dbReference type="EMBL" id="KAK1768152.1"/>
    </source>
</evidence>
<gene>
    <name evidence="2" type="ORF">QBC33DRAFT_45870</name>
</gene>
<evidence type="ECO:0000313" key="3">
    <source>
        <dbReference type="Proteomes" id="UP001244011"/>
    </source>
</evidence>
<feature type="region of interest" description="Disordered" evidence="1">
    <location>
        <begin position="105"/>
        <end position="137"/>
    </location>
</feature>
<name>A0AAJ0C275_9PEZI</name>
<feature type="compositionally biased region" description="Basic and acidic residues" evidence="1">
    <location>
        <begin position="563"/>
        <end position="594"/>
    </location>
</feature>
<sequence length="1079" mass="120647">MMLTTASQLTARARCARVSALGALGSSSSALIRHRQQLVRGFRFGRIWSSHLDSEFHRDTCRRNRKLRYKYAETLNRRLLGDKHPLAEDAKAAFKRMVHDCWHPLKDPRPGRRYVNQDAPRKTPDNPTGARPGRNIEDVERGPMAHFLFGDSDPFGSPFQKASPARSSSTLSGNNSSTYAAQEEYIIDPITNRKRPRTPSDPLYPTPGKEFFKSHRSQFTAYGASRIGGAQAPIFYDGPPPEAELQKYDQLHLDLDPEPWDPIQIQVTTEQEPFTSSNRQPVLESEEYVRNHEDGSLSWKHKGISWHRSDGIVPSPSTVLQDKVETRTWSLNPEYFGYEDLDKYKPFMHNENAATQTRAPKYDDLHKYKPVVVDECEGTQHEPAQIYEDLDKYGAFKYQEPDGKPLVEEQAPMPELEKYQPVRYNEPDGKPANHQEAEVDPAELSKYQAFRYNEPDGKLPMTAEEGSSYDPAELQQYGAVRYNEPDGKPPMAEETNEYDPAELAKYQPFMYNEPDGKPPGYVEEGNEYDPKELQQYRPFMYNEPDGKPPLEAKQGSEEAPAGELKKYQAVRHNEPDGKPPTELRESPDPAELRRYEAVRWNEPDGQPATEDDFTAQSLEEFELSSISGEQHSKPVIARTYPAGYVSEQEKAEDLDLLRASDVRAAAGIVQSSSETPEEKTNHRNMLESSMTRHATSSDAIDSQALSALRESKLKTEPERKLTGNYVRDFPEEFARSWGADTASNAGLLPKDMTDMAPCFPVATKSLGSSVERQIQKAEREQVEGASFDTRAALQPALDRQQERSRPFSRQAAFQKALLDPYSKKPQGLETSYSKECAGQSTWPTYVRNYGSVEAKPESTTGITETDRTGSVDTAAPEPTLYKILAYDPTMQAIDIAETTSIVSDSASPLTPAEVLLRLSNPAKFFPHFGPLQAEGFEIVSGSGDVLVFRKVRPATAEPMQQEMSAPSINPIDMTGGLREFPSPVTSRFASPTGFVNYDLPPLRESPSEAAPRFVSGIDVRREEPVFSGSKTEPEGKPKRKLPKRIVVGAAWVAGISYALGVMGEYFKTGGVDGKGPRGL</sequence>
<feature type="region of interest" description="Disordered" evidence="1">
    <location>
        <begin position="539"/>
        <end position="594"/>
    </location>
</feature>
<dbReference type="EMBL" id="MU839006">
    <property type="protein sequence ID" value="KAK1768152.1"/>
    <property type="molecule type" value="Genomic_DNA"/>
</dbReference>
<organism evidence="2 3">
    <name type="scientific">Phialemonium atrogriseum</name>
    <dbReference type="NCBI Taxonomy" id="1093897"/>
    <lineage>
        <taxon>Eukaryota</taxon>
        <taxon>Fungi</taxon>
        <taxon>Dikarya</taxon>
        <taxon>Ascomycota</taxon>
        <taxon>Pezizomycotina</taxon>
        <taxon>Sordariomycetes</taxon>
        <taxon>Sordariomycetidae</taxon>
        <taxon>Cephalothecales</taxon>
        <taxon>Cephalothecaceae</taxon>
        <taxon>Phialemonium</taxon>
    </lineage>
</organism>
<comment type="caution">
    <text evidence="2">The sequence shown here is derived from an EMBL/GenBank/DDBJ whole genome shotgun (WGS) entry which is preliminary data.</text>
</comment>
<feature type="region of interest" description="Disordered" evidence="1">
    <location>
        <begin position="509"/>
        <end position="528"/>
    </location>
</feature>
<protein>
    <recommendedName>
        <fullName evidence="4">Serine-threonine rich protein</fullName>
    </recommendedName>
</protein>
<accession>A0AAJ0C275</accession>
<feature type="region of interest" description="Disordered" evidence="1">
    <location>
        <begin position="156"/>
        <end position="211"/>
    </location>
</feature>
<dbReference type="GeneID" id="85308082"/>
<dbReference type="RefSeq" id="XP_060284365.1">
    <property type="nucleotide sequence ID" value="XM_060424895.1"/>
</dbReference>
<keyword evidence="3" id="KW-1185">Reference proteome</keyword>
<evidence type="ECO:0000256" key="1">
    <source>
        <dbReference type="SAM" id="MobiDB-lite"/>
    </source>
</evidence>
<dbReference type="AlphaFoldDB" id="A0AAJ0C275"/>
<reference evidence="2" key="1">
    <citation type="submission" date="2023-06" db="EMBL/GenBank/DDBJ databases">
        <title>Genome-scale phylogeny and comparative genomics of the fungal order Sordariales.</title>
        <authorList>
            <consortium name="Lawrence Berkeley National Laboratory"/>
            <person name="Hensen N."/>
            <person name="Bonometti L."/>
            <person name="Westerberg I."/>
            <person name="Brannstrom I.O."/>
            <person name="Guillou S."/>
            <person name="Cros-Aarteil S."/>
            <person name="Calhoun S."/>
            <person name="Haridas S."/>
            <person name="Kuo A."/>
            <person name="Mondo S."/>
            <person name="Pangilinan J."/>
            <person name="Riley R."/>
            <person name="Labutti K."/>
            <person name="Andreopoulos B."/>
            <person name="Lipzen A."/>
            <person name="Chen C."/>
            <person name="Yanf M."/>
            <person name="Daum C."/>
            <person name="Ng V."/>
            <person name="Clum A."/>
            <person name="Steindorff A."/>
            <person name="Ohm R."/>
            <person name="Martin F."/>
            <person name="Silar P."/>
            <person name="Natvig D."/>
            <person name="Lalanne C."/>
            <person name="Gautier V."/>
            <person name="Ament-Velasquez S.L."/>
            <person name="Kruys A."/>
            <person name="Hutchinson M.I."/>
            <person name="Powell A.J."/>
            <person name="Barry K."/>
            <person name="Miller A.N."/>
            <person name="Grigoriev I.V."/>
            <person name="Debuchy R."/>
            <person name="Gladieux P."/>
            <person name="Thoren M.H."/>
            <person name="Johannesson H."/>
        </authorList>
    </citation>
    <scope>NUCLEOTIDE SEQUENCE</scope>
    <source>
        <strain evidence="2">8032-3</strain>
    </source>
</reference>
<feature type="compositionally biased region" description="Basic and acidic residues" evidence="1">
    <location>
        <begin position="544"/>
        <end position="556"/>
    </location>
</feature>
<proteinExistence type="predicted"/>